<dbReference type="InterPro" id="IPR051793">
    <property type="entry name" value="NADH:flavin_oxidoreductase"/>
</dbReference>
<dbReference type="PRINTS" id="PR00469">
    <property type="entry name" value="PNDRDTASEII"/>
</dbReference>
<evidence type="ECO:0000256" key="3">
    <source>
        <dbReference type="ARBA" id="ARBA00022643"/>
    </source>
</evidence>
<protein>
    <recommendedName>
        <fullName evidence="5">FAD/NAD(P)-binding domain-containing protein</fullName>
    </recommendedName>
</protein>
<dbReference type="GO" id="GO:0005737">
    <property type="term" value="C:cytoplasm"/>
    <property type="evidence" value="ECO:0007669"/>
    <property type="project" value="UniProtKB-ARBA"/>
</dbReference>
<accession>A0A7G2CGF6</accession>
<evidence type="ECO:0000313" key="7">
    <source>
        <dbReference type="Proteomes" id="UP000515908"/>
    </source>
</evidence>
<evidence type="ECO:0000313" key="6">
    <source>
        <dbReference type="EMBL" id="CAD2217773.1"/>
    </source>
</evidence>
<dbReference type="Proteomes" id="UP000515908">
    <property type="component" value="Chromosome 09"/>
</dbReference>
<dbReference type="PANTHER" id="PTHR42917">
    <property type="entry name" value="2,4-DIENOYL-COA REDUCTASE"/>
    <property type="match status" value="1"/>
</dbReference>
<dbReference type="VEuPathDB" id="TriTrypDB:ADEAN_000525300"/>
<gene>
    <name evidence="6" type="ORF">ADEAN_000525300</name>
</gene>
<dbReference type="InterPro" id="IPR036188">
    <property type="entry name" value="FAD/NAD-bd_sf"/>
</dbReference>
<reference evidence="6 7" key="1">
    <citation type="submission" date="2020-08" db="EMBL/GenBank/DDBJ databases">
        <authorList>
            <person name="Newling K."/>
            <person name="Davey J."/>
            <person name="Forrester S."/>
        </authorList>
    </citation>
    <scope>NUCLEOTIDE SEQUENCE [LARGE SCALE GENOMIC DNA]</scope>
    <source>
        <strain evidence="7">Crithidia deanei Carvalho (ATCC PRA-265)</strain>
    </source>
</reference>
<proteinExistence type="predicted"/>
<evidence type="ECO:0000256" key="4">
    <source>
        <dbReference type="ARBA" id="ARBA00023002"/>
    </source>
</evidence>
<comment type="cofactor">
    <cofactor evidence="1">
        <name>FMN</name>
        <dbReference type="ChEBI" id="CHEBI:58210"/>
    </cofactor>
</comment>
<dbReference type="Gene3D" id="3.50.50.60">
    <property type="entry name" value="FAD/NAD(P)-binding domain"/>
    <property type="match status" value="1"/>
</dbReference>
<dbReference type="InterPro" id="IPR023753">
    <property type="entry name" value="FAD/NAD-binding_dom"/>
</dbReference>
<dbReference type="EMBL" id="LR877153">
    <property type="protein sequence ID" value="CAD2217773.1"/>
    <property type="molecule type" value="Genomic_DNA"/>
</dbReference>
<name>A0A7G2CGF6_9TRYP</name>
<evidence type="ECO:0000256" key="2">
    <source>
        <dbReference type="ARBA" id="ARBA00022630"/>
    </source>
</evidence>
<dbReference type="InterPro" id="IPR013785">
    <property type="entry name" value="Aldolase_TIM"/>
</dbReference>
<dbReference type="Pfam" id="PF07992">
    <property type="entry name" value="Pyr_redox_2"/>
    <property type="match status" value="1"/>
</dbReference>
<keyword evidence="2" id="KW-0285">Flavoprotein</keyword>
<organism evidence="6 7">
    <name type="scientific">Angomonas deanei</name>
    <dbReference type="NCBI Taxonomy" id="59799"/>
    <lineage>
        <taxon>Eukaryota</taxon>
        <taxon>Discoba</taxon>
        <taxon>Euglenozoa</taxon>
        <taxon>Kinetoplastea</taxon>
        <taxon>Metakinetoplastina</taxon>
        <taxon>Trypanosomatida</taxon>
        <taxon>Trypanosomatidae</taxon>
        <taxon>Strigomonadinae</taxon>
        <taxon>Angomonas</taxon>
    </lineage>
</organism>
<dbReference type="PANTHER" id="PTHR42917:SF2">
    <property type="entry name" value="2,4-DIENOYL-COA REDUCTASE [(2E)-ENOYL-COA-PRODUCING]"/>
    <property type="match status" value="1"/>
</dbReference>
<keyword evidence="4" id="KW-0560">Oxidoreductase</keyword>
<dbReference type="PRINTS" id="PR00368">
    <property type="entry name" value="FADPNR"/>
</dbReference>
<dbReference type="SUPFAM" id="SSF51905">
    <property type="entry name" value="FAD/NAD(P)-binding domain"/>
    <property type="match status" value="1"/>
</dbReference>
<sequence>MARPWLTDAQFMAKVAAGDVKRINVCIGCNEACLDHTFSGQTATCMLNPVAAYETSRDVVPAEKSKTIAVVGGGPAGCHAALTLSQRGHKVTLYEASDKLGGQFNLSKLIPGKEEFQSAIDYWTNSIEADQNITLKLNTKATAEALASGFDEVVVATGCLPRAKSNKTIDGIEGRDNVLSYSEALLHPERVGKRVAVIGAGGIGFDMAEFMVASKHAEISSHFAKGDPTAFAKKWGIDLTVTTPGGSVEPQSTPPAREVMLFQRSKGKVGAGLGATTGWIHRLELRHGKVKEIAGATYKSFDGKKLVFEVDGKEQSAEVDTIILCTGQESNDALFKSIPEELKAHKIGGAEFTARLDAKLAILQAHELCRKL</sequence>
<dbReference type="AlphaFoldDB" id="A0A7G2CGF6"/>
<dbReference type="Gene3D" id="3.20.20.70">
    <property type="entry name" value="Aldolase class I"/>
    <property type="match status" value="1"/>
</dbReference>
<keyword evidence="3" id="KW-0288">FMN</keyword>
<dbReference type="GO" id="GO:0016491">
    <property type="term" value="F:oxidoreductase activity"/>
    <property type="evidence" value="ECO:0007669"/>
    <property type="project" value="UniProtKB-KW"/>
</dbReference>
<evidence type="ECO:0000259" key="5">
    <source>
        <dbReference type="Pfam" id="PF07992"/>
    </source>
</evidence>
<feature type="domain" description="FAD/NAD(P)-binding" evidence="5">
    <location>
        <begin position="67"/>
        <end position="341"/>
    </location>
</feature>
<keyword evidence="7" id="KW-1185">Reference proteome</keyword>
<dbReference type="Gene3D" id="3.40.50.720">
    <property type="entry name" value="NAD(P)-binding Rossmann-like Domain"/>
    <property type="match status" value="1"/>
</dbReference>
<dbReference type="SUPFAM" id="SSF51971">
    <property type="entry name" value="Nucleotide-binding domain"/>
    <property type="match status" value="1"/>
</dbReference>
<evidence type="ECO:0000256" key="1">
    <source>
        <dbReference type="ARBA" id="ARBA00001917"/>
    </source>
</evidence>